<keyword evidence="3" id="KW-1185">Reference proteome</keyword>
<keyword evidence="1" id="KW-1133">Transmembrane helix</keyword>
<feature type="transmembrane region" description="Helical" evidence="1">
    <location>
        <begin position="179"/>
        <end position="198"/>
    </location>
</feature>
<comment type="caution">
    <text evidence="2">The sequence shown here is derived from an EMBL/GenBank/DDBJ whole genome shotgun (WGS) entry which is preliminary data.</text>
</comment>
<keyword evidence="1" id="KW-0812">Transmembrane</keyword>
<feature type="transmembrane region" description="Helical" evidence="1">
    <location>
        <begin position="271"/>
        <end position="290"/>
    </location>
</feature>
<feature type="transmembrane region" description="Helical" evidence="1">
    <location>
        <begin position="132"/>
        <end position="150"/>
    </location>
</feature>
<reference evidence="2 3" key="1">
    <citation type="submission" date="2022-11" db="EMBL/GenBank/DDBJ databases">
        <title>Brucella sp. YY2X, whole genome shotgun sequencing project.</title>
        <authorList>
            <person name="Yang Y."/>
        </authorList>
    </citation>
    <scope>NUCLEOTIDE SEQUENCE [LARGE SCALE GENOMIC DNA]</scope>
    <source>
        <strain evidence="2 3">YY2X</strain>
    </source>
</reference>
<protein>
    <submittedName>
        <fullName evidence="2">O-antigen ligase</fullName>
    </submittedName>
</protein>
<gene>
    <name evidence="2" type="ORF">OPR82_11440</name>
</gene>
<dbReference type="GO" id="GO:0016874">
    <property type="term" value="F:ligase activity"/>
    <property type="evidence" value="ECO:0007669"/>
    <property type="project" value="UniProtKB-KW"/>
</dbReference>
<dbReference type="RefSeq" id="WP_265984903.1">
    <property type="nucleotide sequence ID" value="NZ_JAPHAV010000004.1"/>
</dbReference>
<feature type="transmembrane region" description="Helical" evidence="1">
    <location>
        <begin position="374"/>
        <end position="392"/>
    </location>
</feature>
<feature type="transmembrane region" description="Helical" evidence="1">
    <location>
        <begin position="97"/>
        <end position="120"/>
    </location>
</feature>
<evidence type="ECO:0000313" key="3">
    <source>
        <dbReference type="Proteomes" id="UP001301216"/>
    </source>
</evidence>
<feature type="transmembrane region" description="Helical" evidence="1">
    <location>
        <begin position="351"/>
        <end position="368"/>
    </location>
</feature>
<evidence type="ECO:0000313" key="2">
    <source>
        <dbReference type="EMBL" id="MCX2697390.1"/>
    </source>
</evidence>
<organism evidence="2 3">
    <name type="scientific">Ochrobactrum chromiisoli</name>
    <dbReference type="NCBI Taxonomy" id="2993941"/>
    <lineage>
        <taxon>Bacteria</taxon>
        <taxon>Pseudomonadati</taxon>
        <taxon>Pseudomonadota</taxon>
        <taxon>Alphaproteobacteria</taxon>
        <taxon>Hyphomicrobiales</taxon>
        <taxon>Brucellaceae</taxon>
        <taxon>Brucella/Ochrobactrum group</taxon>
        <taxon>Ochrobactrum</taxon>
    </lineage>
</organism>
<feature type="transmembrane region" description="Helical" evidence="1">
    <location>
        <begin position="205"/>
        <end position="228"/>
    </location>
</feature>
<feature type="transmembrane region" description="Helical" evidence="1">
    <location>
        <begin position="21"/>
        <end position="48"/>
    </location>
</feature>
<sequence>MWGFVGLSLYSMKALSAGTPLKLAISLVIVLHFLWMIVLIACVILNVMPVMYTPARWATFNAGHLDDALIGAAQVLYLMTFCLENQKVESVFFYRKANLRTWAIWAAGLLVSFFINRTGFVLSGQYSGNQNSYWSGLPAIFVLLMAAFCLNYRKPNIAFFFATNLIAFYWIMAGNRSEILTFVIFSNVTYLISALSLNSEKQKNLVALLVLFFGFVVFSFVGLIRGGAGGSESMFASVFGQMFQENHLSVSTVGSSVYSGVVAIDASKRWGAYYGMTFFGQFINIIPSFIPTPWERYVDPYRMFESTYQTMGGFGILGEGYMNFGVFGAAVMGLFLSVLMRKLMVAAPRSFFASWFLLSFALYSQRFFYYGYVYLHNLIILFLVIWITFTIMKDLSRIGRTRHV</sequence>
<name>A0ABT3QP76_9HYPH</name>
<dbReference type="Proteomes" id="UP001301216">
    <property type="component" value="Unassembled WGS sequence"/>
</dbReference>
<keyword evidence="1" id="KW-0472">Membrane</keyword>
<accession>A0ABT3QP76</accession>
<feature type="transmembrane region" description="Helical" evidence="1">
    <location>
        <begin position="321"/>
        <end position="339"/>
    </location>
</feature>
<proteinExistence type="predicted"/>
<keyword evidence="2" id="KW-0436">Ligase</keyword>
<feature type="transmembrane region" description="Helical" evidence="1">
    <location>
        <begin position="157"/>
        <end position="173"/>
    </location>
</feature>
<evidence type="ECO:0000256" key="1">
    <source>
        <dbReference type="SAM" id="Phobius"/>
    </source>
</evidence>
<dbReference type="EMBL" id="JAPHAV010000004">
    <property type="protein sequence ID" value="MCX2697390.1"/>
    <property type="molecule type" value="Genomic_DNA"/>
</dbReference>